<protein>
    <submittedName>
        <fullName evidence="1">Uncharacterized protein</fullName>
    </submittedName>
</protein>
<organism evidence="1 2">
    <name type="scientific">Phanerochaete carnosa (strain HHB-10118-sp)</name>
    <name type="common">White-rot fungus</name>
    <name type="synonym">Peniophora carnosa</name>
    <dbReference type="NCBI Taxonomy" id="650164"/>
    <lineage>
        <taxon>Eukaryota</taxon>
        <taxon>Fungi</taxon>
        <taxon>Dikarya</taxon>
        <taxon>Basidiomycota</taxon>
        <taxon>Agaricomycotina</taxon>
        <taxon>Agaricomycetes</taxon>
        <taxon>Polyporales</taxon>
        <taxon>Phanerochaetaceae</taxon>
        <taxon>Phanerochaete</taxon>
    </lineage>
</organism>
<reference evidence="1 2" key="1">
    <citation type="journal article" date="2012" name="BMC Genomics">
        <title>Comparative genomics of the white-rot fungi, Phanerochaete carnosa and P. chrysosporium, to elucidate the genetic basis of the distinct wood types they colonize.</title>
        <authorList>
            <person name="Suzuki H."/>
            <person name="MacDonald J."/>
            <person name="Syed K."/>
            <person name="Salamov A."/>
            <person name="Hori C."/>
            <person name="Aerts A."/>
            <person name="Henrissat B."/>
            <person name="Wiebenga A."/>
            <person name="vanKuyk P.A."/>
            <person name="Barry K."/>
            <person name="Lindquist E."/>
            <person name="LaButti K."/>
            <person name="Lapidus A."/>
            <person name="Lucas S."/>
            <person name="Coutinho P."/>
            <person name="Gong Y."/>
            <person name="Samejima M."/>
            <person name="Mahadevan R."/>
            <person name="Abou-Zaid M."/>
            <person name="de Vries R.P."/>
            <person name="Igarashi K."/>
            <person name="Yadav J.S."/>
            <person name="Grigoriev I.V."/>
            <person name="Master E.R."/>
        </authorList>
    </citation>
    <scope>NUCLEOTIDE SEQUENCE [LARGE SCALE GENOMIC DNA]</scope>
    <source>
        <strain evidence="1 2">HHB-10118-sp</strain>
    </source>
</reference>
<dbReference type="HOGENOM" id="CLU_2197874_0_0_1"/>
<dbReference type="AlphaFoldDB" id="K5W244"/>
<dbReference type="Proteomes" id="UP000008370">
    <property type="component" value="Unassembled WGS sequence"/>
</dbReference>
<sequence>MERRGAAAAIAQTRTAGAAGNGVDCPSPCMAASRPVDARPYGFAQEPRFTCLGALRGYSSVASGLLAALAVLAVPVEMETTDWALRILSALGIGTASTCQHLFACAVA</sequence>
<evidence type="ECO:0000313" key="2">
    <source>
        <dbReference type="Proteomes" id="UP000008370"/>
    </source>
</evidence>
<dbReference type="RefSeq" id="XP_007397675.1">
    <property type="nucleotide sequence ID" value="XM_007397613.1"/>
</dbReference>
<name>K5W244_PHACS</name>
<dbReference type="EMBL" id="JH930474">
    <property type="protein sequence ID" value="EKM52959.1"/>
    <property type="molecule type" value="Genomic_DNA"/>
</dbReference>
<evidence type="ECO:0000313" key="1">
    <source>
        <dbReference type="EMBL" id="EKM52959.1"/>
    </source>
</evidence>
<gene>
    <name evidence="1" type="ORF">PHACADRAFT_259130</name>
</gene>
<accession>K5W244</accession>
<dbReference type="InParanoid" id="K5W244"/>
<keyword evidence="2" id="KW-1185">Reference proteome</keyword>
<dbReference type="GeneID" id="18917317"/>
<proteinExistence type="predicted"/>
<dbReference type="KEGG" id="pco:PHACADRAFT_259130"/>